<dbReference type="Proteomes" id="UP000541444">
    <property type="component" value="Unassembled WGS sequence"/>
</dbReference>
<name>A0A7J7L130_9MAGN</name>
<gene>
    <name evidence="2" type="ORF">GIB67_042773</name>
</gene>
<protein>
    <submittedName>
        <fullName evidence="2">Uncharacterized protein</fullName>
    </submittedName>
</protein>
<evidence type="ECO:0000313" key="2">
    <source>
        <dbReference type="EMBL" id="KAF6136288.1"/>
    </source>
</evidence>
<keyword evidence="3" id="KW-1185">Reference proteome</keyword>
<reference evidence="2 3" key="1">
    <citation type="journal article" date="2020" name="IScience">
        <title>Genome Sequencing of the Endangered Kingdonia uniflora (Circaeasteraceae, Ranunculales) Reveals Potential Mechanisms of Evolutionary Specialization.</title>
        <authorList>
            <person name="Sun Y."/>
            <person name="Deng T."/>
            <person name="Zhang A."/>
            <person name="Moore M.J."/>
            <person name="Landis J.B."/>
            <person name="Lin N."/>
            <person name="Zhang H."/>
            <person name="Zhang X."/>
            <person name="Huang J."/>
            <person name="Zhang X."/>
            <person name="Sun H."/>
            <person name="Wang H."/>
        </authorList>
    </citation>
    <scope>NUCLEOTIDE SEQUENCE [LARGE SCALE GENOMIC DNA]</scope>
    <source>
        <strain evidence="2">TB1705</strain>
        <tissue evidence="2">Leaf</tissue>
    </source>
</reference>
<feature type="non-terminal residue" evidence="2">
    <location>
        <position position="1"/>
    </location>
</feature>
<proteinExistence type="predicted"/>
<dbReference type="EMBL" id="JACGCM010002752">
    <property type="protein sequence ID" value="KAF6136288.1"/>
    <property type="molecule type" value="Genomic_DNA"/>
</dbReference>
<accession>A0A7J7L130</accession>
<dbReference type="AlphaFoldDB" id="A0A7J7L130"/>
<evidence type="ECO:0000256" key="1">
    <source>
        <dbReference type="SAM" id="Coils"/>
    </source>
</evidence>
<evidence type="ECO:0000313" key="3">
    <source>
        <dbReference type="Proteomes" id="UP000541444"/>
    </source>
</evidence>
<keyword evidence="1" id="KW-0175">Coiled coil</keyword>
<organism evidence="2 3">
    <name type="scientific">Kingdonia uniflora</name>
    <dbReference type="NCBI Taxonomy" id="39325"/>
    <lineage>
        <taxon>Eukaryota</taxon>
        <taxon>Viridiplantae</taxon>
        <taxon>Streptophyta</taxon>
        <taxon>Embryophyta</taxon>
        <taxon>Tracheophyta</taxon>
        <taxon>Spermatophyta</taxon>
        <taxon>Magnoliopsida</taxon>
        <taxon>Ranunculales</taxon>
        <taxon>Circaeasteraceae</taxon>
        <taxon>Kingdonia</taxon>
    </lineage>
</organism>
<sequence length="207" mass="23017">MDVKVFAGPGHHGKWEVEERARLAALHGEKDTSKMVAHLVKGIWLSIEEEKSKLKKAKSEPEKNLARAKTEATKEVKQLKSSHVVAIGQLQVKEEANFDKIVEERNRLGRYLMLKGYSEEEVDAIKADTYVEEGEDEEAKVVGIVDGLDGISCQTVLDNQGDDVELSKRGECEGGVVRETNLTINDLESELARERETSKALLSAQTE</sequence>
<comment type="caution">
    <text evidence="2">The sequence shown here is derived from an EMBL/GenBank/DDBJ whole genome shotgun (WGS) entry which is preliminary data.</text>
</comment>
<feature type="coiled-coil region" evidence="1">
    <location>
        <begin position="177"/>
        <end position="204"/>
    </location>
</feature>